<dbReference type="InterPro" id="IPR007428">
    <property type="entry name" value="MlaA"/>
</dbReference>
<feature type="chain" id="PRO_5024391486" evidence="3">
    <location>
        <begin position="21"/>
        <end position="249"/>
    </location>
</feature>
<accession>A0A5M8FSU6</accession>
<organism evidence="4 5">
    <name type="scientific">Thiohalocapsa marina</name>
    <dbReference type="NCBI Taxonomy" id="424902"/>
    <lineage>
        <taxon>Bacteria</taxon>
        <taxon>Pseudomonadati</taxon>
        <taxon>Pseudomonadota</taxon>
        <taxon>Gammaproteobacteria</taxon>
        <taxon>Chromatiales</taxon>
        <taxon>Chromatiaceae</taxon>
        <taxon>Thiohalocapsa</taxon>
    </lineage>
</organism>
<dbReference type="PROSITE" id="PS51257">
    <property type="entry name" value="PROKAR_LIPOPROTEIN"/>
    <property type="match status" value="1"/>
</dbReference>
<feature type="signal peptide" evidence="3">
    <location>
        <begin position="1"/>
        <end position="20"/>
    </location>
</feature>
<reference evidence="4 5" key="1">
    <citation type="submission" date="2019-09" db="EMBL/GenBank/DDBJ databases">
        <title>Whole-genome sequence of the purple sulfur bacterium Thiohalocapsa marina DSM 19078.</title>
        <authorList>
            <person name="Kyndt J.A."/>
            <person name="Meyer T.E."/>
        </authorList>
    </citation>
    <scope>NUCLEOTIDE SEQUENCE [LARGE SCALE GENOMIC DNA]</scope>
    <source>
        <strain evidence="4 5">DSM 19078</strain>
    </source>
</reference>
<name>A0A5M8FSU6_9GAMM</name>
<keyword evidence="5" id="KW-1185">Reference proteome</keyword>
<dbReference type="GO" id="GO:0120010">
    <property type="term" value="P:intermembrane phospholipid transfer"/>
    <property type="evidence" value="ECO:0007669"/>
    <property type="project" value="TreeGrafter"/>
</dbReference>
<dbReference type="PANTHER" id="PTHR30035">
    <property type="entry name" value="LIPOPROTEIN VACJ-RELATED"/>
    <property type="match status" value="1"/>
</dbReference>
<comment type="similarity">
    <text evidence="1">Belongs to the MlaA family.</text>
</comment>
<dbReference type="Proteomes" id="UP000322981">
    <property type="component" value="Unassembled WGS sequence"/>
</dbReference>
<dbReference type="GO" id="GO:0016020">
    <property type="term" value="C:membrane"/>
    <property type="evidence" value="ECO:0007669"/>
    <property type="project" value="InterPro"/>
</dbReference>
<dbReference type="OrthoDB" id="9785326at2"/>
<evidence type="ECO:0000256" key="1">
    <source>
        <dbReference type="ARBA" id="ARBA00010634"/>
    </source>
</evidence>
<dbReference type="PANTHER" id="PTHR30035:SF3">
    <property type="entry name" value="INTERMEMBRANE PHOSPHOLIPID TRANSPORT SYSTEM LIPOPROTEIN MLAA"/>
    <property type="match status" value="1"/>
</dbReference>
<keyword evidence="4" id="KW-0449">Lipoprotein</keyword>
<dbReference type="Pfam" id="PF04333">
    <property type="entry name" value="MlaA"/>
    <property type="match status" value="1"/>
</dbReference>
<evidence type="ECO:0000256" key="2">
    <source>
        <dbReference type="ARBA" id="ARBA00022729"/>
    </source>
</evidence>
<dbReference type="RefSeq" id="WP_150091618.1">
    <property type="nucleotide sequence ID" value="NZ_JBFUOH010000134.1"/>
</dbReference>
<comment type="caution">
    <text evidence="4">The sequence shown here is derived from an EMBL/GenBank/DDBJ whole genome shotgun (WGS) entry which is preliminary data.</text>
</comment>
<evidence type="ECO:0000313" key="5">
    <source>
        <dbReference type="Proteomes" id="UP000322981"/>
    </source>
</evidence>
<proteinExistence type="inferred from homology"/>
<dbReference type="AlphaFoldDB" id="A0A5M8FSU6"/>
<dbReference type="PRINTS" id="PR01805">
    <property type="entry name" value="VACJLIPOPROT"/>
</dbReference>
<keyword evidence="2 3" id="KW-0732">Signal</keyword>
<dbReference type="EMBL" id="VWXX01000006">
    <property type="protein sequence ID" value="KAA6186012.1"/>
    <property type="molecule type" value="Genomic_DNA"/>
</dbReference>
<sequence length="249" mass="27561">MSMKLSRLVGILSLALIVTGCSTVPKEYRDPRDPWQAYNRAMFKFNTDFDNAFIKPAAKGYRAITPEPVDRSITNFFSNLSDLTSAVNNVLQFKLSRAGSDLGRFAVNTTAGVLGLFDVASNLGLSSYKEDFGQTLGYWGFGSGPFFVIPVLGPSSVRDTFGLAGDVALDPLFSISEDKVYWGLVSLRLVDHRADLLDAEEILDEAALDRYAFVRDAFLQRREYLVHDGNPPSAADDEAFFWDDEPAED</sequence>
<protein>
    <submittedName>
        <fullName evidence="4">VacJ family lipoprotein</fullName>
    </submittedName>
</protein>
<evidence type="ECO:0000256" key="3">
    <source>
        <dbReference type="SAM" id="SignalP"/>
    </source>
</evidence>
<gene>
    <name evidence="4" type="ORF">F2Q65_06490</name>
</gene>
<evidence type="ECO:0000313" key="4">
    <source>
        <dbReference type="EMBL" id="KAA6186012.1"/>
    </source>
</evidence>